<gene>
    <name evidence="12" type="primary">spoVE</name>
    <name evidence="12" type="ORF">CLIT_23c03390</name>
</gene>
<proteinExistence type="predicted"/>
<dbReference type="EMBL" id="JJMM01000026">
    <property type="protein sequence ID" value="KDR94067.1"/>
    <property type="molecule type" value="Genomic_DNA"/>
</dbReference>
<evidence type="ECO:0000256" key="7">
    <source>
        <dbReference type="ARBA" id="ARBA00022984"/>
    </source>
</evidence>
<feature type="transmembrane region" description="Helical" evidence="11">
    <location>
        <begin position="160"/>
        <end position="176"/>
    </location>
</feature>
<dbReference type="Proteomes" id="UP000027946">
    <property type="component" value="Unassembled WGS sequence"/>
</dbReference>
<feature type="transmembrane region" description="Helical" evidence="11">
    <location>
        <begin position="43"/>
        <end position="63"/>
    </location>
</feature>
<dbReference type="GO" id="GO:0015648">
    <property type="term" value="F:lipid-linked peptidoglycan transporter activity"/>
    <property type="evidence" value="ECO:0007669"/>
    <property type="project" value="TreeGrafter"/>
</dbReference>
<organism evidence="12 13">
    <name type="scientific">Peptoclostridium litorale DSM 5388</name>
    <dbReference type="NCBI Taxonomy" id="1121324"/>
    <lineage>
        <taxon>Bacteria</taxon>
        <taxon>Bacillati</taxon>
        <taxon>Bacillota</taxon>
        <taxon>Clostridia</taxon>
        <taxon>Peptostreptococcales</taxon>
        <taxon>Peptoclostridiaceae</taxon>
        <taxon>Peptoclostridium</taxon>
    </lineage>
</organism>
<dbReference type="InterPro" id="IPR001182">
    <property type="entry name" value="FtsW/RodA"/>
</dbReference>
<dbReference type="InterPro" id="IPR011923">
    <property type="entry name" value="RodA/MrdB"/>
</dbReference>
<dbReference type="GO" id="GO:0032153">
    <property type="term" value="C:cell division site"/>
    <property type="evidence" value="ECO:0007669"/>
    <property type="project" value="TreeGrafter"/>
</dbReference>
<feature type="transmembrane region" description="Helical" evidence="11">
    <location>
        <begin position="75"/>
        <end position="94"/>
    </location>
</feature>
<dbReference type="GO" id="GO:0016757">
    <property type="term" value="F:glycosyltransferase activity"/>
    <property type="evidence" value="ECO:0007669"/>
    <property type="project" value="UniProtKB-KW"/>
</dbReference>
<evidence type="ECO:0000256" key="9">
    <source>
        <dbReference type="ARBA" id="ARBA00023136"/>
    </source>
</evidence>
<reference evidence="12 13" key="1">
    <citation type="submission" date="2014-03" db="EMBL/GenBank/DDBJ databases">
        <title>Genome sequence of Clostridium litorale W6, DSM 5388.</title>
        <authorList>
            <person name="Poehlein A."/>
            <person name="Jagirdar A."/>
            <person name="Khonsari B."/>
            <person name="Chibani C.M."/>
            <person name="Gutierrez Gutierrez D.A."/>
            <person name="Davydova E."/>
            <person name="Alghaithi H.S."/>
            <person name="Nair K.P."/>
            <person name="Dhamotharan K."/>
            <person name="Chandran L."/>
            <person name="G W."/>
            <person name="Daniel R."/>
        </authorList>
    </citation>
    <scope>NUCLEOTIDE SEQUENCE [LARGE SCALE GENOMIC DNA]</scope>
    <source>
        <strain evidence="12 13">W6</strain>
    </source>
</reference>
<dbReference type="InterPro" id="IPR018365">
    <property type="entry name" value="Cell_cycle_FtsW-rel_CS"/>
</dbReference>
<dbReference type="GO" id="GO:0008360">
    <property type="term" value="P:regulation of cell shape"/>
    <property type="evidence" value="ECO:0007669"/>
    <property type="project" value="UniProtKB-KW"/>
</dbReference>
<dbReference type="NCBIfam" id="TIGR02210">
    <property type="entry name" value="rodA_shape"/>
    <property type="match status" value="1"/>
</dbReference>
<sequence length="367" mass="40868">MDFRKFKEIDWKLLVIVSLIFILGIIVISSATQANIVGINRQVKVQFISFLMGLCIIFGLLLIDYNTFAKYSRPIYIVNILLLLLVYMPGLGIQRAGARSWINLGFVDLQTSEIVKIGFILSFASFLEDKKGKLNTFRDLMPVALYAAPIVLLILKQPDLGTAIVFVSIISGMVFICDINIKIVFYTMAASVLSIPAIYPFLKAHQKLRIDAFLHPGNPDYAGNYQVIQSMIAIGSGKIFGKGLYKGTQNQFNFLPVQDTDFIFAVMGEELGLIGGLMLIILFYMLLKRILTIAKTSKDFYGSLITTGVLFMFLYQTIQNIGMTMGLMPVTGVTLPFVSYGGSSMINSMIALGIVFNVAMRRKKINF</sequence>
<evidence type="ECO:0000313" key="13">
    <source>
        <dbReference type="Proteomes" id="UP000027946"/>
    </source>
</evidence>
<dbReference type="GO" id="GO:0071555">
    <property type="term" value="P:cell wall organization"/>
    <property type="evidence" value="ECO:0007669"/>
    <property type="project" value="UniProtKB-KW"/>
</dbReference>
<dbReference type="RefSeq" id="WP_038267887.1">
    <property type="nucleotide sequence ID" value="NZ_FSRH01000003.1"/>
</dbReference>
<evidence type="ECO:0000256" key="4">
    <source>
        <dbReference type="ARBA" id="ARBA00022679"/>
    </source>
</evidence>
<feature type="transmembrane region" description="Helical" evidence="11">
    <location>
        <begin position="338"/>
        <end position="359"/>
    </location>
</feature>
<dbReference type="OrthoDB" id="9812661at2"/>
<evidence type="ECO:0000256" key="1">
    <source>
        <dbReference type="ARBA" id="ARBA00004141"/>
    </source>
</evidence>
<dbReference type="PROSITE" id="PS00428">
    <property type="entry name" value="FTSW_RODA_SPOVE"/>
    <property type="match status" value="1"/>
</dbReference>
<keyword evidence="8 11" id="KW-1133">Transmembrane helix</keyword>
<dbReference type="GO" id="GO:0051301">
    <property type="term" value="P:cell division"/>
    <property type="evidence" value="ECO:0007669"/>
    <property type="project" value="InterPro"/>
</dbReference>
<name>A0A069RIK2_PEPLI</name>
<keyword evidence="7" id="KW-0573">Peptidoglycan synthesis</keyword>
<feature type="transmembrane region" description="Helical" evidence="11">
    <location>
        <begin position="183"/>
        <end position="202"/>
    </location>
</feature>
<dbReference type="Pfam" id="PF01098">
    <property type="entry name" value="FTSW_RODA_SPOVE"/>
    <property type="match status" value="1"/>
</dbReference>
<dbReference type="PANTHER" id="PTHR30474:SF1">
    <property type="entry name" value="PEPTIDOGLYCAN GLYCOSYLTRANSFERASE MRDB"/>
    <property type="match status" value="1"/>
</dbReference>
<feature type="transmembrane region" description="Helical" evidence="11">
    <location>
        <begin position="299"/>
        <end position="318"/>
    </location>
</feature>
<comment type="subcellular location">
    <subcellularLocation>
        <location evidence="1">Membrane</location>
        <topology evidence="1">Multi-pass membrane protein</topology>
    </subcellularLocation>
</comment>
<evidence type="ECO:0000256" key="2">
    <source>
        <dbReference type="ARBA" id="ARBA00022475"/>
    </source>
</evidence>
<keyword evidence="5 11" id="KW-0812">Transmembrane</keyword>
<feature type="transmembrane region" description="Helical" evidence="11">
    <location>
        <begin position="12"/>
        <end position="31"/>
    </location>
</feature>
<accession>A0A069RIK2</accession>
<keyword evidence="13" id="KW-1185">Reference proteome</keyword>
<keyword evidence="3" id="KW-0328">Glycosyltransferase</keyword>
<dbReference type="eggNOG" id="COG0772">
    <property type="taxonomic scope" value="Bacteria"/>
</dbReference>
<evidence type="ECO:0000256" key="5">
    <source>
        <dbReference type="ARBA" id="ARBA00022692"/>
    </source>
</evidence>
<evidence type="ECO:0000256" key="6">
    <source>
        <dbReference type="ARBA" id="ARBA00022960"/>
    </source>
</evidence>
<dbReference type="PANTHER" id="PTHR30474">
    <property type="entry name" value="CELL CYCLE PROTEIN"/>
    <property type="match status" value="1"/>
</dbReference>
<dbReference type="GO" id="GO:0005886">
    <property type="term" value="C:plasma membrane"/>
    <property type="evidence" value="ECO:0007669"/>
    <property type="project" value="TreeGrafter"/>
</dbReference>
<protein>
    <submittedName>
        <fullName evidence="12">Stage V sporulation protein E</fullName>
    </submittedName>
</protein>
<evidence type="ECO:0000256" key="3">
    <source>
        <dbReference type="ARBA" id="ARBA00022676"/>
    </source>
</evidence>
<evidence type="ECO:0000256" key="8">
    <source>
        <dbReference type="ARBA" id="ARBA00022989"/>
    </source>
</evidence>
<keyword evidence="6" id="KW-0133">Cell shape</keyword>
<evidence type="ECO:0000313" key="12">
    <source>
        <dbReference type="EMBL" id="KDR94067.1"/>
    </source>
</evidence>
<feature type="transmembrane region" description="Helical" evidence="11">
    <location>
        <begin position="262"/>
        <end position="287"/>
    </location>
</feature>
<keyword evidence="9 11" id="KW-0472">Membrane</keyword>
<evidence type="ECO:0000256" key="11">
    <source>
        <dbReference type="SAM" id="Phobius"/>
    </source>
</evidence>
<dbReference type="STRING" id="1121324.CLIT_23c03390"/>
<dbReference type="AlphaFoldDB" id="A0A069RIK2"/>
<keyword evidence="10" id="KW-0961">Cell wall biogenesis/degradation</keyword>
<keyword evidence="2" id="KW-1003">Cell membrane</keyword>
<comment type="caution">
    <text evidence="12">The sequence shown here is derived from an EMBL/GenBank/DDBJ whole genome shotgun (WGS) entry which is preliminary data.</text>
</comment>
<keyword evidence="4" id="KW-0808">Transferase</keyword>
<evidence type="ECO:0000256" key="10">
    <source>
        <dbReference type="ARBA" id="ARBA00023316"/>
    </source>
</evidence>
<dbReference type="GO" id="GO:0009252">
    <property type="term" value="P:peptidoglycan biosynthetic process"/>
    <property type="evidence" value="ECO:0007669"/>
    <property type="project" value="UniProtKB-KW"/>
</dbReference>